<feature type="region of interest" description="Disordered" evidence="9">
    <location>
        <begin position="1"/>
        <end position="39"/>
    </location>
</feature>
<comment type="similarity">
    <text evidence="8">Belongs to the CemA family.</text>
</comment>
<keyword evidence="5" id="KW-1133">Transmembrane helix</keyword>
<organism evidence="10 11">
    <name type="scientific">Chlamydomonas eustigma</name>
    <dbReference type="NCBI Taxonomy" id="1157962"/>
    <lineage>
        <taxon>Eukaryota</taxon>
        <taxon>Viridiplantae</taxon>
        <taxon>Chlorophyta</taxon>
        <taxon>core chlorophytes</taxon>
        <taxon>Chlorophyceae</taxon>
        <taxon>CS clade</taxon>
        <taxon>Chlamydomonadales</taxon>
        <taxon>Chlamydomonadaceae</taxon>
        <taxon>Chlamydomonas</taxon>
    </lineage>
</organism>
<comment type="caution">
    <text evidence="10">The sequence shown here is derived from an EMBL/GenBank/DDBJ whole genome shotgun (WGS) entry which is preliminary data.</text>
</comment>
<evidence type="ECO:0000256" key="8">
    <source>
        <dbReference type="ARBA" id="ARBA00043980"/>
    </source>
</evidence>
<dbReference type="Pfam" id="PF03040">
    <property type="entry name" value="CemA"/>
    <property type="match status" value="1"/>
</dbReference>
<evidence type="ECO:0000313" key="10">
    <source>
        <dbReference type="EMBL" id="GAX76200.1"/>
    </source>
</evidence>
<name>A0A250X0B0_9CHLO</name>
<comment type="subcellular location">
    <subcellularLocation>
        <location evidence="1">Membrane</location>
        <topology evidence="1">Multi-pass membrane protein</topology>
    </subcellularLocation>
</comment>
<evidence type="ECO:0000256" key="4">
    <source>
        <dbReference type="ARBA" id="ARBA00022781"/>
    </source>
</evidence>
<evidence type="ECO:0000256" key="1">
    <source>
        <dbReference type="ARBA" id="ARBA00004141"/>
    </source>
</evidence>
<feature type="compositionally biased region" description="Basic and acidic residues" evidence="9">
    <location>
        <begin position="15"/>
        <end position="26"/>
    </location>
</feature>
<evidence type="ECO:0000256" key="5">
    <source>
        <dbReference type="ARBA" id="ARBA00022989"/>
    </source>
</evidence>
<dbReference type="GO" id="GO:0016020">
    <property type="term" value="C:membrane"/>
    <property type="evidence" value="ECO:0007669"/>
    <property type="project" value="UniProtKB-SubCell"/>
</dbReference>
<accession>A0A250X0B0</accession>
<dbReference type="AlphaFoldDB" id="A0A250X0B0"/>
<dbReference type="InterPro" id="IPR004282">
    <property type="entry name" value="CemA"/>
</dbReference>
<evidence type="ECO:0000313" key="11">
    <source>
        <dbReference type="Proteomes" id="UP000232323"/>
    </source>
</evidence>
<proteinExistence type="inferred from homology"/>
<evidence type="ECO:0008006" key="12">
    <source>
        <dbReference type="Google" id="ProtNLM"/>
    </source>
</evidence>
<keyword evidence="6" id="KW-0406">Ion transport</keyword>
<evidence type="ECO:0000256" key="3">
    <source>
        <dbReference type="ARBA" id="ARBA00022692"/>
    </source>
</evidence>
<keyword evidence="4" id="KW-0375">Hydrogen ion transport</keyword>
<keyword evidence="11" id="KW-1185">Reference proteome</keyword>
<evidence type="ECO:0000256" key="7">
    <source>
        <dbReference type="ARBA" id="ARBA00023136"/>
    </source>
</evidence>
<sequence length="333" mass="36991">MKLPNESAGVIRGAETVKPRPTHSPEDWGASAWEQDWDPSEDLNKEDIEQIANEAEEEFRRIPGQETPRDKWITPLLDFGSVSGAIDPDQERSEDNLQGEALANQDESQRALRYITQLVGIPLVSGFIFSRALADPVLSFTLQNNAEAFAMNDHQKVEGAHAVHVEEARLRMDAAIGKSPPLTEEGLNEHLSEFALELEEEERHHNEQSLITLVSDSVSGIMLFSILAQKTRGRQALFNTFSRLFEGLSDIAKAVLIILIADTLLGYHSEEGWTGLLELVLGHYGVEAEEEGVVIFVGVVPVVIDVFFKYWIFIGLNKISPGAVVTIKQIDTH</sequence>
<evidence type="ECO:0000256" key="6">
    <source>
        <dbReference type="ARBA" id="ARBA00023065"/>
    </source>
</evidence>
<keyword evidence="7" id="KW-0472">Membrane</keyword>
<keyword evidence="3" id="KW-0812">Transmembrane</keyword>
<keyword evidence="2" id="KW-0813">Transport</keyword>
<evidence type="ECO:0000256" key="9">
    <source>
        <dbReference type="SAM" id="MobiDB-lite"/>
    </source>
</evidence>
<protein>
    <recommendedName>
        <fullName evidence="12">Chloroplast envelope membrane protein</fullName>
    </recommendedName>
</protein>
<reference evidence="10 11" key="1">
    <citation type="submission" date="2017-08" db="EMBL/GenBank/DDBJ databases">
        <title>Acidophilic green algal genome provides insights into adaptation to an acidic environment.</title>
        <authorList>
            <person name="Hirooka S."/>
            <person name="Hirose Y."/>
            <person name="Kanesaki Y."/>
            <person name="Higuchi S."/>
            <person name="Fujiwara T."/>
            <person name="Onuma R."/>
            <person name="Era A."/>
            <person name="Ohbayashi R."/>
            <person name="Uzuka A."/>
            <person name="Nozaki H."/>
            <person name="Yoshikawa H."/>
            <person name="Miyagishima S.Y."/>
        </authorList>
    </citation>
    <scope>NUCLEOTIDE SEQUENCE [LARGE SCALE GENOMIC DNA]</scope>
    <source>
        <strain evidence="10 11">NIES-2499</strain>
    </source>
</reference>
<dbReference type="PANTHER" id="PTHR33650:SF1">
    <property type="entry name" value="CHLOROPLAST ENVELOPE MEMBRANE PROTEIN"/>
    <property type="match status" value="1"/>
</dbReference>
<dbReference type="EMBL" id="BEGY01000016">
    <property type="protein sequence ID" value="GAX76200.1"/>
    <property type="molecule type" value="Genomic_DNA"/>
</dbReference>
<dbReference type="Proteomes" id="UP000232323">
    <property type="component" value="Unassembled WGS sequence"/>
</dbReference>
<gene>
    <name evidence="10" type="ORF">CEUSTIGMA_g3644.t1</name>
</gene>
<dbReference type="PANTHER" id="PTHR33650">
    <property type="entry name" value="CHLOROPLAST ENVELOPE MEMBRANE PROTEIN-RELATED"/>
    <property type="match status" value="1"/>
</dbReference>
<dbReference type="OrthoDB" id="993at2759"/>
<evidence type="ECO:0000256" key="2">
    <source>
        <dbReference type="ARBA" id="ARBA00022448"/>
    </source>
</evidence>
<dbReference type="GO" id="GO:1902600">
    <property type="term" value="P:proton transmembrane transport"/>
    <property type="evidence" value="ECO:0007669"/>
    <property type="project" value="UniProtKB-KW"/>
</dbReference>